<dbReference type="OrthoDB" id="8134758at2"/>
<reference evidence="1 2" key="2">
    <citation type="submission" date="2013-04" db="EMBL/GenBank/DDBJ databases">
        <title>The Genome Sequence of Bilophila wadsworthia 3_1_6.</title>
        <authorList>
            <consortium name="The Broad Institute Genomics Platform"/>
            <person name="Earl A."/>
            <person name="Ward D."/>
            <person name="Feldgarden M."/>
            <person name="Gevers D."/>
            <person name="Sibley C."/>
            <person name="Strauss J."/>
            <person name="Allen-Vercoe E."/>
            <person name="Walker B."/>
            <person name="Young S."/>
            <person name="Zeng Q."/>
            <person name="Gargeya S."/>
            <person name="Fitzgerald M."/>
            <person name="Haas B."/>
            <person name="Abouelleil A."/>
            <person name="Allen A.W."/>
            <person name="Alvarado L."/>
            <person name="Arachchi H.M."/>
            <person name="Berlin A.M."/>
            <person name="Chapman S.B."/>
            <person name="Gainer-Dewar J."/>
            <person name="Goldberg J."/>
            <person name="Griggs A."/>
            <person name="Gujja S."/>
            <person name="Hansen M."/>
            <person name="Howarth C."/>
            <person name="Imamovic A."/>
            <person name="Ireland A."/>
            <person name="Larimer J."/>
            <person name="McCowan C."/>
            <person name="Murphy C."/>
            <person name="Pearson M."/>
            <person name="Poon T.W."/>
            <person name="Priest M."/>
            <person name="Roberts A."/>
            <person name="Saif S."/>
            <person name="Shea T."/>
            <person name="Sisk P."/>
            <person name="Sykes S."/>
            <person name="Wortman J."/>
            <person name="Nusbaum C."/>
            <person name="Birren B."/>
        </authorList>
    </citation>
    <scope>NUCLEOTIDE SEQUENCE [LARGE SCALE GENOMIC DNA]</scope>
    <source>
        <strain evidence="1 2">3_1_6</strain>
    </source>
</reference>
<keyword evidence="2" id="KW-1185">Reference proteome</keyword>
<dbReference type="eggNOG" id="COG0726">
    <property type="taxonomic scope" value="Bacteria"/>
</dbReference>
<dbReference type="Gene3D" id="3.20.20.370">
    <property type="entry name" value="Glycoside hydrolase/deacetylase"/>
    <property type="match status" value="1"/>
</dbReference>
<dbReference type="Proteomes" id="UP000006034">
    <property type="component" value="Unassembled WGS sequence"/>
</dbReference>
<proteinExistence type="predicted"/>
<dbReference type="AlphaFoldDB" id="E5Y872"/>
<dbReference type="HOGENOM" id="CLU_522467_0_0_7"/>
<evidence type="ECO:0000313" key="2">
    <source>
        <dbReference type="Proteomes" id="UP000006034"/>
    </source>
</evidence>
<dbReference type="GeneID" id="78087833"/>
<dbReference type="SUPFAM" id="SSF88713">
    <property type="entry name" value="Glycoside hydrolase/deacetylase"/>
    <property type="match status" value="1"/>
</dbReference>
<protein>
    <recommendedName>
        <fullName evidence="3">NodB homology domain-containing protein</fullName>
    </recommendedName>
</protein>
<gene>
    <name evidence="1" type="ORF">HMPREF0179_02387</name>
</gene>
<dbReference type="GO" id="GO:0005975">
    <property type="term" value="P:carbohydrate metabolic process"/>
    <property type="evidence" value="ECO:0007669"/>
    <property type="project" value="InterPro"/>
</dbReference>
<evidence type="ECO:0008006" key="3">
    <source>
        <dbReference type="Google" id="ProtNLM"/>
    </source>
</evidence>
<comment type="caution">
    <text evidence="1">The sequence shown here is derived from an EMBL/GenBank/DDBJ whole genome shotgun (WGS) entry which is preliminary data.</text>
</comment>
<name>E5Y872_BILW3</name>
<dbReference type="STRING" id="563192.HMPREF0179_02387"/>
<dbReference type="RefSeq" id="WP_005028231.1">
    <property type="nucleotide sequence ID" value="NZ_KE150238.1"/>
</dbReference>
<sequence>MYADSSYLLMCSLGNSLGRSVPRLLAQGIIGLGEKIIAVVGNAIYDADIALLGRAEKILWFGTPCLDPGKLGLQQRMEAMPSLESTDACAVCTLEDHHTESDAFLSYSSHALLEGIGIPLRRRPFTRFDFADEWNNLGFGRIRTDHSIWAVTEGYCASNATELCAMKVRTAGTVEDAGTYLSLFDTPRKSILWCARPAGPVDSTEWTIIERFIADWRADDLACLPCLCGTPAGCSAIVTMRLDCDEDISSARDLVEWYLTEQVPFSFAVKTTLLTPEHFPILREVTRSGGTLLTHTHTHSANWGGSFEKAKAEAEISRQCFYEFLPDVPTPVLAVSPFHMNPPYAMQGAEAGGISGIVSGIIHNDPEYLLGRAGYAPFAENLLTISQQSMLHGDCYAQQNQTVTAHVDGLDCQIAARGIWGYLDHPFSSRYQYGWESGSERIKAHEKLIRAIRSRPNILFWSQSQCFQFLRNLMETPITVQNDKPLALKKEKHTEYRMECRYRGQTHSL</sequence>
<evidence type="ECO:0000313" key="1">
    <source>
        <dbReference type="EMBL" id="EFV43803.1"/>
    </source>
</evidence>
<accession>E5Y872</accession>
<organism evidence="1 2">
    <name type="scientific">Bilophila wadsworthia (strain 3_1_6)</name>
    <dbReference type="NCBI Taxonomy" id="563192"/>
    <lineage>
        <taxon>Bacteria</taxon>
        <taxon>Pseudomonadati</taxon>
        <taxon>Thermodesulfobacteriota</taxon>
        <taxon>Desulfovibrionia</taxon>
        <taxon>Desulfovibrionales</taxon>
        <taxon>Desulfovibrionaceae</taxon>
        <taxon>Bilophila</taxon>
    </lineage>
</organism>
<dbReference type="InterPro" id="IPR011330">
    <property type="entry name" value="Glyco_hydro/deAcase_b/a-brl"/>
</dbReference>
<reference evidence="1 2" key="1">
    <citation type="submission" date="2010-10" db="EMBL/GenBank/DDBJ databases">
        <authorList>
            <consortium name="The Broad Institute Genome Sequencing Platform"/>
            <person name="Ward D."/>
            <person name="Earl A."/>
            <person name="Feldgarden M."/>
            <person name="Young S.K."/>
            <person name="Gargeya S."/>
            <person name="Zeng Q."/>
            <person name="Alvarado L."/>
            <person name="Berlin A."/>
            <person name="Bochicchio J."/>
            <person name="Chapman S.B."/>
            <person name="Chen Z."/>
            <person name="Freedman E."/>
            <person name="Gellesch M."/>
            <person name="Goldberg J."/>
            <person name="Griggs A."/>
            <person name="Gujja S."/>
            <person name="Heilman E."/>
            <person name="Heiman D."/>
            <person name="Howarth C."/>
            <person name="Mehta T."/>
            <person name="Neiman D."/>
            <person name="Pearson M."/>
            <person name="Roberts A."/>
            <person name="Saif S."/>
            <person name="Shea T."/>
            <person name="Shenoy N."/>
            <person name="Sisk P."/>
            <person name="Stolte C."/>
            <person name="Sykes S."/>
            <person name="White J."/>
            <person name="Yandava C."/>
            <person name="Allen-Vercoe E."/>
            <person name="Sibley C."/>
            <person name="Ambrose C.E."/>
            <person name="Strauss J."/>
            <person name="Daigneault M."/>
            <person name="Haas B."/>
            <person name="Nusbaum C."/>
            <person name="Birren B."/>
        </authorList>
    </citation>
    <scope>NUCLEOTIDE SEQUENCE [LARGE SCALE GENOMIC DNA]</scope>
    <source>
        <strain evidence="1 2">3_1_6</strain>
    </source>
</reference>
<dbReference type="EMBL" id="ADCP02000001">
    <property type="protein sequence ID" value="EFV43803.1"/>
    <property type="molecule type" value="Genomic_DNA"/>
</dbReference>